<organism evidence="1 2">
    <name type="scientific">Sphingomicrobium lutaoense</name>
    <dbReference type="NCBI Taxonomy" id="515949"/>
    <lineage>
        <taxon>Bacteria</taxon>
        <taxon>Pseudomonadati</taxon>
        <taxon>Pseudomonadota</taxon>
        <taxon>Alphaproteobacteria</taxon>
        <taxon>Sphingomonadales</taxon>
        <taxon>Sphingomonadaceae</taxon>
        <taxon>Sphingomicrobium</taxon>
    </lineage>
</organism>
<dbReference type="RefSeq" id="WP_183932593.1">
    <property type="nucleotide sequence ID" value="NZ_JACICF010000001.1"/>
</dbReference>
<protein>
    <submittedName>
        <fullName evidence="1">Uncharacterized protein</fullName>
    </submittedName>
</protein>
<sequence length="52" mass="6066">MRTESDHRFYLRRAAQERLMAIRAITPQARSRHEALAARFARRAEQAQAVSI</sequence>
<gene>
    <name evidence="1" type="ORF">FHS50_000299</name>
</gene>
<reference evidence="1 2" key="1">
    <citation type="submission" date="2020-08" db="EMBL/GenBank/DDBJ databases">
        <title>Genomic Encyclopedia of Type Strains, Phase IV (KMG-IV): sequencing the most valuable type-strain genomes for metagenomic binning, comparative biology and taxonomic classification.</title>
        <authorList>
            <person name="Goeker M."/>
        </authorList>
    </citation>
    <scope>NUCLEOTIDE SEQUENCE [LARGE SCALE GENOMIC DNA]</scope>
    <source>
        <strain evidence="1 2">DSM 24194</strain>
    </source>
</reference>
<dbReference type="EMBL" id="JACICF010000001">
    <property type="protein sequence ID" value="MBB3763276.1"/>
    <property type="molecule type" value="Genomic_DNA"/>
</dbReference>
<keyword evidence="2" id="KW-1185">Reference proteome</keyword>
<evidence type="ECO:0000313" key="2">
    <source>
        <dbReference type="Proteomes" id="UP000578569"/>
    </source>
</evidence>
<accession>A0A839YW71</accession>
<comment type="caution">
    <text evidence="1">The sequence shown here is derived from an EMBL/GenBank/DDBJ whole genome shotgun (WGS) entry which is preliminary data.</text>
</comment>
<dbReference type="AlphaFoldDB" id="A0A839YW71"/>
<dbReference type="Proteomes" id="UP000578569">
    <property type="component" value="Unassembled WGS sequence"/>
</dbReference>
<proteinExistence type="predicted"/>
<name>A0A839YW71_9SPHN</name>
<evidence type="ECO:0000313" key="1">
    <source>
        <dbReference type="EMBL" id="MBB3763276.1"/>
    </source>
</evidence>